<dbReference type="InterPro" id="IPR006037">
    <property type="entry name" value="RCK_C"/>
</dbReference>
<dbReference type="Gene3D" id="3.30.70.1450">
    <property type="entry name" value="Regulator of K+ conductance, C-terminal domain"/>
    <property type="match status" value="1"/>
</dbReference>
<proteinExistence type="predicted"/>
<dbReference type="GO" id="GO:0006813">
    <property type="term" value="P:potassium ion transport"/>
    <property type="evidence" value="ECO:0007669"/>
    <property type="project" value="InterPro"/>
</dbReference>
<dbReference type="Gene3D" id="3.40.50.720">
    <property type="entry name" value="NAD(P)-binding Rossmann-like Domain"/>
    <property type="match status" value="1"/>
</dbReference>
<dbReference type="Proteomes" id="UP000322976">
    <property type="component" value="Unassembled WGS sequence"/>
</dbReference>
<accession>A0A5D8QE54</accession>
<dbReference type="RefSeq" id="WP_149544705.1">
    <property type="nucleotide sequence ID" value="NZ_VTPS01000004.1"/>
</dbReference>
<evidence type="ECO:0000259" key="1">
    <source>
        <dbReference type="PROSITE" id="PS51201"/>
    </source>
</evidence>
<dbReference type="Pfam" id="PF02254">
    <property type="entry name" value="TrkA_N"/>
    <property type="match status" value="1"/>
</dbReference>
<organism evidence="3 4">
    <name type="scientific">Calorimonas adulescens</name>
    <dbReference type="NCBI Taxonomy" id="2606906"/>
    <lineage>
        <taxon>Bacteria</taxon>
        <taxon>Bacillati</taxon>
        <taxon>Bacillota</taxon>
        <taxon>Clostridia</taxon>
        <taxon>Thermoanaerobacterales</taxon>
        <taxon>Thermoanaerobacteraceae</taxon>
        <taxon>Calorimonas</taxon>
    </lineage>
</organism>
<evidence type="ECO:0000313" key="4">
    <source>
        <dbReference type="Proteomes" id="UP000322976"/>
    </source>
</evidence>
<dbReference type="PANTHER" id="PTHR43833">
    <property type="entry name" value="POTASSIUM CHANNEL PROTEIN 2-RELATED-RELATED"/>
    <property type="match status" value="1"/>
</dbReference>
<dbReference type="InterPro" id="IPR003148">
    <property type="entry name" value="RCK_N"/>
</dbReference>
<dbReference type="SUPFAM" id="SSF51735">
    <property type="entry name" value="NAD(P)-binding Rossmann-fold domains"/>
    <property type="match status" value="1"/>
</dbReference>
<feature type="domain" description="RCK N-terminal" evidence="1">
    <location>
        <begin position="1"/>
        <end position="117"/>
    </location>
</feature>
<dbReference type="EMBL" id="VTPS01000004">
    <property type="protein sequence ID" value="TZE82791.1"/>
    <property type="molecule type" value="Genomic_DNA"/>
</dbReference>
<gene>
    <name evidence="3" type="ORF">FWJ32_04120</name>
</gene>
<evidence type="ECO:0000259" key="2">
    <source>
        <dbReference type="PROSITE" id="PS51202"/>
    </source>
</evidence>
<dbReference type="AlphaFoldDB" id="A0A5D8QE54"/>
<comment type="caution">
    <text evidence="3">The sequence shown here is derived from an EMBL/GenBank/DDBJ whole genome shotgun (WGS) entry which is preliminary data.</text>
</comment>
<sequence>MKQFGVIGLGRFGFSVATSLYEMGYDVLAVDIDEQIVQDISDRVTHAVQADATDENIIRSLGIRNLDVVIVTIGSNIQASIMVTMIVKELGVKFVVAKAQSDLHAKVLYKVGADRVVFPERDMGIRVARNLVSSKVLDYIELSKDYSIVEIEPMIEWIGLSLKEIGIRQNHGLNVVAVRKNKEDIVVSPGPEYVINEDDILVVIGENRNLRKFEKKDEGE</sequence>
<evidence type="ECO:0000313" key="3">
    <source>
        <dbReference type="EMBL" id="TZE82791.1"/>
    </source>
</evidence>
<dbReference type="InterPro" id="IPR036291">
    <property type="entry name" value="NAD(P)-bd_dom_sf"/>
</dbReference>
<dbReference type="InterPro" id="IPR036721">
    <property type="entry name" value="RCK_C_sf"/>
</dbReference>
<dbReference type="SUPFAM" id="SSF116726">
    <property type="entry name" value="TrkA C-terminal domain-like"/>
    <property type="match status" value="1"/>
</dbReference>
<dbReference type="PROSITE" id="PS51201">
    <property type="entry name" value="RCK_N"/>
    <property type="match status" value="1"/>
</dbReference>
<name>A0A5D8QE54_9THEO</name>
<reference evidence="3 4" key="1">
    <citation type="submission" date="2019-08" db="EMBL/GenBank/DDBJ databases">
        <title>Calorimonas adulescens gen. nov., sp. nov., an anaerobic thermophilic bacterium from Sakhalin hot spring.</title>
        <authorList>
            <person name="Khomyakova M.A."/>
            <person name="Merkel A.Y."/>
            <person name="Novikov A."/>
            <person name="Bonch-Osmolovskaya E.A."/>
            <person name="Slobodkin A.I."/>
        </authorList>
    </citation>
    <scope>NUCLEOTIDE SEQUENCE [LARGE SCALE GENOMIC DNA]</scope>
    <source>
        <strain evidence="3 4">A05MB</strain>
    </source>
</reference>
<dbReference type="Pfam" id="PF02080">
    <property type="entry name" value="TrkA_C"/>
    <property type="match status" value="1"/>
</dbReference>
<protein>
    <submittedName>
        <fullName evidence="3">TrkA family potassium uptake protein</fullName>
    </submittedName>
</protein>
<dbReference type="InterPro" id="IPR050721">
    <property type="entry name" value="Trk_Ktr_HKT_K-transport"/>
</dbReference>
<dbReference type="PANTHER" id="PTHR43833:SF7">
    <property type="entry name" value="KTR SYSTEM POTASSIUM UPTAKE PROTEIN C"/>
    <property type="match status" value="1"/>
</dbReference>
<feature type="domain" description="RCK C-terminal" evidence="2">
    <location>
        <begin position="134"/>
        <end position="219"/>
    </location>
</feature>
<dbReference type="GO" id="GO:0008324">
    <property type="term" value="F:monoatomic cation transmembrane transporter activity"/>
    <property type="evidence" value="ECO:0007669"/>
    <property type="project" value="InterPro"/>
</dbReference>
<keyword evidence="4" id="KW-1185">Reference proteome</keyword>
<dbReference type="PROSITE" id="PS51202">
    <property type="entry name" value="RCK_C"/>
    <property type="match status" value="1"/>
</dbReference>